<dbReference type="EMBL" id="JAUUTY010000006">
    <property type="protein sequence ID" value="KAK1614282.1"/>
    <property type="molecule type" value="Genomic_DNA"/>
</dbReference>
<evidence type="ECO:0000313" key="3">
    <source>
        <dbReference type="Proteomes" id="UP001231189"/>
    </source>
</evidence>
<dbReference type="PANTHER" id="PTHR35460">
    <property type="entry name" value="TRNA LIGASE 1"/>
    <property type="match status" value="1"/>
</dbReference>
<gene>
    <name evidence="2" type="ORF">QYE76_019799</name>
</gene>
<evidence type="ECO:0000313" key="2">
    <source>
        <dbReference type="EMBL" id="KAK1614282.1"/>
    </source>
</evidence>
<proteinExistence type="predicted"/>
<dbReference type="GO" id="GO:0005524">
    <property type="term" value="F:ATP binding"/>
    <property type="evidence" value="ECO:0007669"/>
    <property type="project" value="InterPro"/>
</dbReference>
<reference evidence="2" key="1">
    <citation type="submission" date="2023-07" db="EMBL/GenBank/DDBJ databases">
        <title>A chromosome-level genome assembly of Lolium multiflorum.</title>
        <authorList>
            <person name="Chen Y."/>
            <person name="Copetti D."/>
            <person name="Kolliker R."/>
            <person name="Studer B."/>
        </authorList>
    </citation>
    <scope>NUCLEOTIDE SEQUENCE</scope>
    <source>
        <strain evidence="2">02402/16</strain>
        <tissue evidence="2">Leaf</tissue>
    </source>
</reference>
<comment type="caution">
    <text evidence="2">The sequence shown here is derived from an EMBL/GenBank/DDBJ whole genome shotgun (WGS) entry which is preliminary data.</text>
</comment>
<evidence type="ECO:0000259" key="1">
    <source>
        <dbReference type="Pfam" id="PF08302"/>
    </source>
</evidence>
<dbReference type="GO" id="GO:0006388">
    <property type="term" value="P:tRNA splicing, via endonucleolytic cleavage and ligation"/>
    <property type="evidence" value="ECO:0007669"/>
    <property type="project" value="InterPro"/>
</dbReference>
<dbReference type="GO" id="GO:0003972">
    <property type="term" value="F:RNA ligase (ATP) activity"/>
    <property type="evidence" value="ECO:0007669"/>
    <property type="project" value="InterPro"/>
</dbReference>
<sequence>MATPPSSSEGLPEQGGADDKLSTLFTGATGFAVDNDTWFAEARIKAAFYPKFDNENSDQETRNRMIEMVSHGLATMEVTLKHSGSLFMYAGQHGGAFSKNSFGNIYTAAGVFILGRIFREAWGEEAPKMQDEFNHYLTKNRINISMELVTAVLGDHGQRPKDDYAVVTAVTELGHGKPKFYSTPEVIAFCRKWRLPTNHVWLFSTRESAFSFFAAYDALCEEGTATPVCKALDEVADISVPGSKDHAIVQGEILEGLIARMVSGESSVQMEEVLRNFSQTPLDGVDCDLGPTLREICAPDKLDEMQQIKAILENFGSSMYPDHFDWSGNGGLDAQSRKAGESVVAEFLQAHPTDYATKKLQETIRLMKQMKPSCFPVAFKCYGNYQKIDSLSTDKYYKMVIHVLDDSVFKRYRQEMKKNQGLWPLYRGFFIDVNLFKANNKKAAELPKESNILLNSIEGSLDSSSSVKEGLADEDSNLMIKLKFLPYKIRTFLIRNGLSTIFKDNQSDYSNNYVRQMESWGTSESKLKELCILLNKWATYIRGKYDNESLLSSIYRTVENLERKYLSEAEPFLEQYAKSSPANLALIRAAGDMVQTEKFLAIVDAQRDEEDDFQPECGAAPSCRTASLDVVSKTEGLIVFFPGIPGCAKSALCNEILKMPGGLGDNRPLHSLEGDRTKGKYWQKVAAEQKNKSFRIILADKNAPNKDVWQQIEDMCRTTNAAAVPIIPDSEGADTNPFSLEALAVFMFRVLKRVNHPGNLGKDSPNAGNVLLKFYKLYGGKSRREFENELYERFGSLVKMPLLKPDRAPLPGNVKSILDEGLGLFSLHGGKRGRGKPSNGSDVSEEWKQWEERLREILFGYEDYLQSIQVPFDVAVKEVVEQLKAVAKGDIKTPDTAKQRFGNIIFAAVKVSQADILGLLRKVAEKDTNVSNFLNGIKLENNLNKVHITLAHKGAHGVAAVASYAVYQNQELPVSFNALFYNDKMAALEAQLGTVNGETIVSRNDWPHCTLWTTAGVGPKKANTLPQLVSEGKAKRVLVDPPITISGVLDFY</sequence>
<dbReference type="Proteomes" id="UP001231189">
    <property type="component" value="Unassembled WGS sequence"/>
</dbReference>
<dbReference type="InterPro" id="IPR038837">
    <property type="entry name" value="tRNA_ligase_1"/>
</dbReference>
<organism evidence="2 3">
    <name type="scientific">Lolium multiflorum</name>
    <name type="common">Italian ryegrass</name>
    <name type="synonym">Lolium perenne subsp. multiflorum</name>
    <dbReference type="NCBI Taxonomy" id="4521"/>
    <lineage>
        <taxon>Eukaryota</taxon>
        <taxon>Viridiplantae</taxon>
        <taxon>Streptophyta</taxon>
        <taxon>Embryophyta</taxon>
        <taxon>Tracheophyta</taxon>
        <taxon>Spermatophyta</taxon>
        <taxon>Magnoliopsida</taxon>
        <taxon>Liliopsida</taxon>
        <taxon>Poales</taxon>
        <taxon>Poaceae</taxon>
        <taxon>BOP clade</taxon>
        <taxon>Pooideae</taxon>
        <taxon>Poodae</taxon>
        <taxon>Poeae</taxon>
        <taxon>Poeae Chloroplast Group 2 (Poeae type)</taxon>
        <taxon>Loliodinae</taxon>
        <taxon>Loliinae</taxon>
        <taxon>Lolium</taxon>
    </lineage>
</organism>
<accession>A0AAD8VNH6</accession>
<keyword evidence="3" id="KW-1185">Reference proteome</keyword>
<dbReference type="PANTHER" id="PTHR35460:SF4">
    <property type="entry name" value="TRNA LIGASE PHOSPHODIESTERASE DOMAIN-CONTAINING PROTEIN"/>
    <property type="match status" value="1"/>
</dbReference>
<name>A0AAD8VNH6_LOLMU</name>
<feature type="domain" description="tRNA ligase phosphodiesterase" evidence="1">
    <location>
        <begin position="892"/>
        <end position="1032"/>
    </location>
</feature>
<protein>
    <recommendedName>
        <fullName evidence="1">tRNA ligase phosphodiesterase domain-containing protein</fullName>
    </recommendedName>
</protein>
<dbReference type="AlphaFoldDB" id="A0AAD8VNH6"/>
<dbReference type="Pfam" id="PF08302">
    <property type="entry name" value="tRNA_lig_CPD"/>
    <property type="match status" value="1"/>
</dbReference>
<dbReference type="InterPro" id="IPR015965">
    <property type="entry name" value="tRNA_lig_PDEase"/>
</dbReference>